<keyword evidence="6 7" id="KW-0482">Metalloprotease</keyword>
<dbReference type="GO" id="GO:0004222">
    <property type="term" value="F:metalloendopeptidase activity"/>
    <property type="evidence" value="ECO:0007669"/>
    <property type="project" value="InterPro"/>
</dbReference>
<evidence type="ECO:0000256" key="5">
    <source>
        <dbReference type="ARBA" id="ARBA00022833"/>
    </source>
</evidence>
<evidence type="ECO:0000256" key="3">
    <source>
        <dbReference type="ARBA" id="ARBA00022723"/>
    </source>
</evidence>
<gene>
    <name evidence="11" type="ORF">GTA08_BOTSDO12830</name>
</gene>
<evidence type="ECO:0000256" key="8">
    <source>
        <dbReference type="SAM" id="MobiDB-lite"/>
    </source>
</evidence>
<keyword evidence="9" id="KW-0812">Transmembrane</keyword>
<dbReference type="PANTHER" id="PTHR11804">
    <property type="entry name" value="PROTEASE M3 THIMET OLIGOPEPTIDASE-RELATED"/>
    <property type="match status" value="1"/>
</dbReference>
<comment type="cofactor">
    <cofactor evidence="7">
        <name>Zn(2+)</name>
        <dbReference type="ChEBI" id="CHEBI:29105"/>
    </cofactor>
    <text evidence="7">Binds 1 zinc ion.</text>
</comment>
<dbReference type="InterPro" id="IPR024080">
    <property type="entry name" value="Neurolysin/TOP_N"/>
</dbReference>
<feature type="domain" description="Peptidase M3A/M3B catalytic" evidence="10">
    <location>
        <begin position="293"/>
        <end position="788"/>
    </location>
</feature>
<feature type="transmembrane region" description="Helical" evidence="9">
    <location>
        <begin position="16"/>
        <end position="37"/>
    </location>
</feature>
<dbReference type="GO" id="GO:0006508">
    <property type="term" value="P:proteolysis"/>
    <property type="evidence" value="ECO:0007669"/>
    <property type="project" value="UniProtKB-KW"/>
</dbReference>
<evidence type="ECO:0000256" key="1">
    <source>
        <dbReference type="ARBA" id="ARBA00006040"/>
    </source>
</evidence>
<dbReference type="EMBL" id="WWBZ02000009">
    <property type="protein sequence ID" value="KAF4311690.1"/>
    <property type="molecule type" value="Genomic_DNA"/>
</dbReference>
<evidence type="ECO:0000256" key="7">
    <source>
        <dbReference type="RuleBase" id="RU003435"/>
    </source>
</evidence>
<dbReference type="Pfam" id="PF01432">
    <property type="entry name" value="Peptidase_M3"/>
    <property type="match status" value="1"/>
</dbReference>
<protein>
    <submittedName>
        <fullName evidence="11">Metallopeptidase protein</fullName>
    </submittedName>
</protein>
<keyword evidence="12" id="KW-1185">Reference proteome</keyword>
<dbReference type="SUPFAM" id="SSF55486">
    <property type="entry name" value="Metalloproteases ('zincins'), catalytic domain"/>
    <property type="match status" value="1"/>
</dbReference>
<feature type="region of interest" description="Disordered" evidence="8">
    <location>
        <begin position="45"/>
        <end position="67"/>
    </location>
</feature>
<keyword evidence="4 7" id="KW-0378">Hydrolase</keyword>
<dbReference type="InterPro" id="IPR024079">
    <property type="entry name" value="MetalloPept_cat_dom_sf"/>
</dbReference>
<comment type="similarity">
    <text evidence="1 7">Belongs to the peptidase M3 family.</text>
</comment>
<dbReference type="OrthoDB" id="534666at2759"/>
<dbReference type="Gene3D" id="1.10.1370.10">
    <property type="entry name" value="Neurolysin, domain 3"/>
    <property type="match status" value="1"/>
</dbReference>
<keyword evidence="3 7" id="KW-0479">Metal-binding</keyword>
<evidence type="ECO:0000256" key="9">
    <source>
        <dbReference type="SAM" id="Phobius"/>
    </source>
</evidence>
<keyword evidence="9" id="KW-0472">Membrane</keyword>
<proteinExistence type="inferred from homology"/>
<keyword evidence="9" id="KW-1133">Transmembrane helix</keyword>
<dbReference type="GO" id="GO:0006518">
    <property type="term" value="P:peptide metabolic process"/>
    <property type="evidence" value="ECO:0007669"/>
    <property type="project" value="TreeGrafter"/>
</dbReference>
<evidence type="ECO:0000313" key="11">
    <source>
        <dbReference type="EMBL" id="KAF4311690.1"/>
    </source>
</evidence>
<evidence type="ECO:0000256" key="2">
    <source>
        <dbReference type="ARBA" id="ARBA00022670"/>
    </source>
</evidence>
<dbReference type="GO" id="GO:0005758">
    <property type="term" value="C:mitochondrial intermembrane space"/>
    <property type="evidence" value="ECO:0007669"/>
    <property type="project" value="TreeGrafter"/>
</dbReference>
<evidence type="ECO:0000259" key="10">
    <source>
        <dbReference type="Pfam" id="PF01432"/>
    </source>
</evidence>
<dbReference type="GO" id="GO:0046872">
    <property type="term" value="F:metal ion binding"/>
    <property type="evidence" value="ECO:0007669"/>
    <property type="project" value="UniProtKB-UniRule"/>
</dbReference>
<keyword evidence="5 7" id="KW-0862">Zinc</keyword>
<dbReference type="PANTHER" id="PTHR11804:SF84">
    <property type="entry name" value="SACCHAROLYSIN"/>
    <property type="match status" value="1"/>
</dbReference>
<keyword evidence="2 7" id="KW-0645">Protease</keyword>
<dbReference type="InterPro" id="IPR001567">
    <property type="entry name" value="Pept_M3A_M3B_dom"/>
</dbReference>
<evidence type="ECO:0000313" key="12">
    <source>
        <dbReference type="Proteomes" id="UP000572817"/>
    </source>
</evidence>
<dbReference type="InterPro" id="IPR045090">
    <property type="entry name" value="Pept_M3A_M3B"/>
</dbReference>
<reference evidence="11" key="1">
    <citation type="submission" date="2020-04" db="EMBL/GenBank/DDBJ databases">
        <title>Genome Assembly and Annotation of Botryosphaeria dothidea sdau 11-99, a Latent Pathogen of Apple Fruit Ring Rot in China.</title>
        <authorList>
            <person name="Yu C."/>
            <person name="Diao Y."/>
            <person name="Lu Q."/>
            <person name="Zhao J."/>
            <person name="Cui S."/>
            <person name="Peng C."/>
            <person name="He B."/>
            <person name="Liu H."/>
        </authorList>
    </citation>
    <scope>NUCLEOTIDE SEQUENCE [LARGE SCALE GENOMIC DNA]</scope>
    <source>
        <strain evidence="11">Sdau11-99</strain>
    </source>
</reference>
<dbReference type="FunFam" id="3.40.390.10:FF:000006">
    <property type="entry name" value="Thimet oligopeptidase 1"/>
    <property type="match status" value="1"/>
</dbReference>
<evidence type="ECO:0000256" key="6">
    <source>
        <dbReference type="ARBA" id="ARBA00023049"/>
    </source>
</evidence>
<dbReference type="Gene3D" id="1.20.1050.40">
    <property type="entry name" value="Endopeptidase. Chain P, domain 1"/>
    <property type="match status" value="1"/>
</dbReference>
<comment type="caution">
    <text evidence="11">The sequence shown here is derived from an EMBL/GenBank/DDBJ whole genome shotgun (WGS) entry which is preliminary data.</text>
</comment>
<accession>A0A8H4J1T5</accession>
<sequence>MPAPSELPRRTQRTTALLISVFCAFILALFLPEYSFLNSPKLHPSPRKDNVRNYGGQSPPAAPPAAGEFRLPPQLPPIFNATADSIAKDIQALIDSDRHFIDKLVARIKPDNATFANVIIPASQNANRISLSSSILTFYASVSTDKGIRDASNAADKKWTKYSVEAKMRQDSFDLVAAVYRNKTEWAHLDPESSRLLDFTYLDLMDNGLGLKEGSPERKRYRAISERIDSLENTFSQNLNEDETHIWLTRDELRGAPPDTLTAWDKGTGENKGKLKIIVRQPEARAMTPYIIDADVRRRLYNVSSNRVPQNVPLLKEAVELRDEGARLLGFPNHAAYVLQRRMLNSPKKVDDFLAEVRGRLTPGGKDELRKLSEYKKQDSERTDKNEDRFFAWDQAYYQIKFEEENFHIDLQKVKEYFPSTVIIHEMLQIYSQLFGLQFNEVKGADLDKLSPSGKGADITWHPDVQLFTVWDSEAEGGDFVGYLYLDIFPRDGKYGHAANMNLQRGFLDLDNDKKRHFPVTSLICNFPKPTDKRPSLMSHKDVSTIFHELGHGIHDLVSRTTYSYFHGTNVLWDFVEAPSQMLENWVWSPAVLKNISRHYSYLSDEFKQTWLEENNSTDARQPEERMPDQMIERMIQNKNYGVGLGNLRQIAYGTFDMTLHTPATHQEIVDLDFTVFYNQNMKNVTLVNSMEMLIKDESRKWRWGHGQASFGHLMGGYDAGYYGYMSSLVYAEDMFYTVFKKDPFSSKEGRRYRHSVIEKGGSVDPMKLLTDFLGRPPNQNAFFEDMGLK</sequence>
<dbReference type="CDD" id="cd06455">
    <property type="entry name" value="M3A_TOP"/>
    <property type="match status" value="1"/>
</dbReference>
<name>A0A8H4J1T5_9PEZI</name>
<dbReference type="AlphaFoldDB" id="A0A8H4J1T5"/>
<organism evidence="11 12">
    <name type="scientific">Botryosphaeria dothidea</name>
    <dbReference type="NCBI Taxonomy" id="55169"/>
    <lineage>
        <taxon>Eukaryota</taxon>
        <taxon>Fungi</taxon>
        <taxon>Dikarya</taxon>
        <taxon>Ascomycota</taxon>
        <taxon>Pezizomycotina</taxon>
        <taxon>Dothideomycetes</taxon>
        <taxon>Dothideomycetes incertae sedis</taxon>
        <taxon>Botryosphaeriales</taxon>
        <taxon>Botryosphaeriaceae</taxon>
        <taxon>Botryosphaeria</taxon>
    </lineage>
</organism>
<dbReference type="Proteomes" id="UP000572817">
    <property type="component" value="Unassembled WGS sequence"/>
</dbReference>
<dbReference type="InterPro" id="IPR024077">
    <property type="entry name" value="Neurolysin/TOP_dom2"/>
</dbReference>
<dbReference type="Gene3D" id="3.40.390.10">
    <property type="entry name" value="Collagenase (Catalytic Domain)"/>
    <property type="match status" value="1"/>
</dbReference>
<evidence type="ECO:0000256" key="4">
    <source>
        <dbReference type="ARBA" id="ARBA00022801"/>
    </source>
</evidence>